<evidence type="ECO:0000256" key="2">
    <source>
        <dbReference type="ARBA" id="ARBA00022448"/>
    </source>
</evidence>
<comment type="subcellular location">
    <subcellularLocation>
        <location evidence="1">Cell membrane</location>
        <topology evidence="1">Multi-pass membrane protein</topology>
    </subcellularLocation>
</comment>
<reference evidence="5" key="1">
    <citation type="submission" date="2022-11" db="EMBL/GenBank/DDBJ databases">
        <title>Marinomonas sp. nov., isolated from marine algae.</title>
        <authorList>
            <person name="Choi D.G."/>
            <person name="Kim J.M."/>
            <person name="Lee J.K."/>
            <person name="Baek J.H."/>
            <person name="Jeon C.O."/>
        </authorList>
    </citation>
    <scope>NUCLEOTIDE SEQUENCE</scope>
    <source>
        <strain evidence="5">KJ51-3</strain>
    </source>
</reference>
<keyword evidence="6" id="KW-1185">Reference proteome</keyword>
<dbReference type="PANTHER" id="PTHR43386">
    <property type="entry name" value="OLIGOPEPTIDE TRANSPORT SYSTEM PERMEASE PROTEIN APPC"/>
    <property type="match status" value="1"/>
</dbReference>
<gene>
    <name evidence="5" type="ORF">ONZ52_05555</name>
</gene>
<dbReference type="EMBL" id="JAPEUL010000004">
    <property type="protein sequence ID" value="MCW4628505.1"/>
    <property type="molecule type" value="Genomic_DNA"/>
</dbReference>
<proteinExistence type="predicted"/>
<comment type="caution">
    <text evidence="5">The sequence shown here is derived from an EMBL/GenBank/DDBJ whole genome shotgun (WGS) entry which is preliminary data.</text>
</comment>
<sequence>MKFTMTGSQWVGLGVLLSLLIFAVLGMMFSPFSISQQDLNAVLDSPSAVHWLGTDHFGRSMLARMAHAVGLSFALGVLCVVTSSLLGTALGFGLCGVVKRSIIS</sequence>
<dbReference type="Proteomes" id="UP001431181">
    <property type="component" value="Unassembled WGS sequence"/>
</dbReference>
<dbReference type="InterPro" id="IPR025966">
    <property type="entry name" value="OppC_N"/>
</dbReference>
<evidence type="ECO:0000256" key="1">
    <source>
        <dbReference type="ARBA" id="ARBA00004651"/>
    </source>
</evidence>
<evidence type="ECO:0000313" key="6">
    <source>
        <dbReference type="Proteomes" id="UP001431181"/>
    </source>
</evidence>
<dbReference type="PANTHER" id="PTHR43386:SF1">
    <property type="entry name" value="D,D-DIPEPTIDE TRANSPORT SYSTEM PERMEASE PROTEIN DDPC-RELATED"/>
    <property type="match status" value="1"/>
</dbReference>
<keyword evidence="3" id="KW-0472">Membrane</keyword>
<feature type="transmembrane region" description="Helical" evidence="3">
    <location>
        <begin position="65"/>
        <end position="98"/>
    </location>
</feature>
<keyword evidence="2" id="KW-0813">Transport</keyword>
<protein>
    <recommendedName>
        <fullName evidence="4">Oligopeptide transport permease C-like N-terminal domain-containing protein</fullName>
    </recommendedName>
</protein>
<accession>A0ABT3KD91</accession>
<evidence type="ECO:0000313" key="5">
    <source>
        <dbReference type="EMBL" id="MCW4628505.1"/>
    </source>
</evidence>
<keyword evidence="3" id="KW-1133">Transmembrane helix</keyword>
<dbReference type="InterPro" id="IPR050366">
    <property type="entry name" value="BP-dependent_transpt_permease"/>
</dbReference>
<name>A0ABT3KD91_9GAMM</name>
<dbReference type="RefSeq" id="WP_265217718.1">
    <property type="nucleotide sequence ID" value="NZ_JAPEUL010000004.1"/>
</dbReference>
<evidence type="ECO:0000259" key="4">
    <source>
        <dbReference type="Pfam" id="PF12911"/>
    </source>
</evidence>
<organism evidence="5 6">
    <name type="scientific">Marinomonas rhodophyticola</name>
    <dbReference type="NCBI Taxonomy" id="2992803"/>
    <lineage>
        <taxon>Bacteria</taxon>
        <taxon>Pseudomonadati</taxon>
        <taxon>Pseudomonadota</taxon>
        <taxon>Gammaproteobacteria</taxon>
        <taxon>Oceanospirillales</taxon>
        <taxon>Oceanospirillaceae</taxon>
        <taxon>Marinomonas</taxon>
    </lineage>
</organism>
<dbReference type="Pfam" id="PF12911">
    <property type="entry name" value="OppC_N"/>
    <property type="match status" value="1"/>
</dbReference>
<feature type="domain" description="Oligopeptide transport permease C-like N-terminal" evidence="4">
    <location>
        <begin position="10"/>
        <end position="43"/>
    </location>
</feature>
<evidence type="ECO:0000256" key="3">
    <source>
        <dbReference type="SAM" id="Phobius"/>
    </source>
</evidence>
<keyword evidence="3" id="KW-0812">Transmembrane</keyword>